<dbReference type="PANTHER" id="PTHR21431">
    <property type="entry name" value="PREFOLDIN SUBUNIT 6"/>
    <property type="match status" value="1"/>
</dbReference>
<dbReference type="GO" id="GO:0051082">
    <property type="term" value="F:unfolded protein binding"/>
    <property type="evidence" value="ECO:0007669"/>
    <property type="project" value="InterPro"/>
</dbReference>
<evidence type="ECO:0000313" key="4">
    <source>
        <dbReference type="EnsemblMetazoa" id="XP_038064076.1"/>
    </source>
</evidence>
<dbReference type="OMA" id="VQTEFAQ"/>
<dbReference type="GO" id="GO:0016272">
    <property type="term" value="C:prefoldin complex"/>
    <property type="evidence" value="ECO:0007669"/>
    <property type="project" value="InterPro"/>
</dbReference>
<dbReference type="Pfam" id="PF01920">
    <property type="entry name" value="Prefoldin_2"/>
    <property type="match status" value="1"/>
</dbReference>
<dbReference type="FunFam" id="1.10.287.370:FF:000003">
    <property type="entry name" value="Prefoldin subunit 6"/>
    <property type="match status" value="1"/>
</dbReference>
<keyword evidence="3" id="KW-0175">Coiled coil</keyword>
<keyword evidence="5" id="KW-1185">Reference proteome</keyword>
<evidence type="ECO:0000256" key="2">
    <source>
        <dbReference type="ARBA" id="ARBA00023186"/>
    </source>
</evidence>
<dbReference type="PANTHER" id="PTHR21431:SF0">
    <property type="entry name" value="PREFOLDIN SUBUNIT 6"/>
    <property type="match status" value="1"/>
</dbReference>
<dbReference type="AlphaFoldDB" id="A0A914AKH7"/>
<dbReference type="OrthoDB" id="248120at2759"/>
<dbReference type="GO" id="GO:0005737">
    <property type="term" value="C:cytoplasm"/>
    <property type="evidence" value="ECO:0007669"/>
    <property type="project" value="TreeGrafter"/>
</dbReference>
<comment type="similarity">
    <text evidence="1">Belongs to the prefoldin subunit beta family.</text>
</comment>
<feature type="coiled-coil region" evidence="3">
    <location>
        <begin position="26"/>
        <end position="77"/>
    </location>
</feature>
<evidence type="ECO:0000256" key="1">
    <source>
        <dbReference type="ARBA" id="ARBA00008045"/>
    </source>
</evidence>
<organism evidence="4 5">
    <name type="scientific">Patiria miniata</name>
    <name type="common">Bat star</name>
    <name type="synonym">Asterina miniata</name>
    <dbReference type="NCBI Taxonomy" id="46514"/>
    <lineage>
        <taxon>Eukaryota</taxon>
        <taxon>Metazoa</taxon>
        <taxon>Echinodermata</taxon>
        <taxon>Eleutherozoa</taxon>
        <taxon>Asterozoa</taxon>
        <taxon>Asteroidea</taxon>
        <taxon>Valvatacea</taxon>
        <taxon>Valvatida</taxon>
        <taxon>Asterinidae</taxon>
        <taxon>Patiria</taxon>
    </lineage>
</organism>
<accession>A0A914AKH7</accession>
<dbReference type="InterPro" id="IPR009053">
    <property type="entry name" value="Prefoldin"/>
</dbReference>
<evidence type="ECO:0000313" key="5">
    <source>
        <dbReference type="Proteomes" id="UP000887568"/>
    </source>
</evidence>
<dbReference type="GO" id="GO:0051087">
    <property type="term" value="F:protein-folding chaperone binding"/>
    <property type="evidence" value="ECO:0007669"/>
    <property type="project" value="TreeGrafter"/>
</dbReference>
<dbReference type="Gene3D" id="1.10.287.370">
    <property type="match status" value="1"/>
</dbReference>
<name>A0A914AKH7_PATMI</name>
<dbReference type="GO" id="GO:0006457">
    <property type="term" value="P:protein folding"/>
    <property type="evidence" value="ECO:0007669"/>
    <property type="project" value="InterPro"/>
</dbReference>
<dbReference type="EnsemblMetazoa" id="XM_038208148.1">
    <property type="protein sequence ID" value="XP_038064076.1"/>
    <property type="gene ID" value="LOC119734612"/>
</dbReference>
<dbReference type="GeneID" id="119734612"/>
<keyword evidence="2" id="KW-0143">Chaperone</keyword>
<dbReference type="CTD" id="10471"/>
<dbReference type="RefSeq" id="XP_038064076.1">
    <property type="nucleotide sequence ID" value="XM_038208148.1"/>
</dbReference>
<dbReference type="GO" id="GO:0051131">
    <property type="term" value="P:chaperone-mediated protein complex assembly"/>
    <property type="evidence" value="ECO:0007669"/>
    <property type="project" value="TreeGrafter"/>
</dbReference>
<evidence type="ECO:0008006" key="6">
    <source>
        <dbReference type="Google" id="ProtNLM"/>
    </source>
</evidence>
<dbReference type="CDD" id="cd23161">
    <property type="entry name" value="Prefoldin_6"/>
    <property type="match status" value="1"/>
</dbReference>
<reference evidence="4" key="1">
    <citation type="submission" date="2022-11" db="UniProtKB">
        <authorList>
            <consortium name="EnsemblMetazoa"/>
        </authorList>
    </citation>
    <scope>IDENTIFICATION</scope>
</reference>
<dbReference type="Proteomes" id="UP000887568">
    <property type="component" value="Unplaced"/>
</dbReference>
<dbReference type="SUPFAM" id="SSF46579">
    <property type="entry name" value="Prefoldin"/>
    <property type="match status" value="1"/>
</dbReference>
<dbReference type="InterPro" id="IPR002777">
    <property type="entry name" value="PFD_beta-like"/>
</dbReference>
<protein>
    <recommendedName>
        <fullName evidence="6">Prefoldin subunit 6</fullName>
    </recommendedName>
</protein>
<feature type="coiled-coil region" evidence="3">
    <location>
        <begin position="118"/>
        <end position="145"/>
    </location>
</feature>
<proteinExistence type="inferred from homology"/>
<evidence type="ECO:0000256" key="3">
    <source>
        <dbReference type="SAM" id="Coils"/>
    </source>
</evidence>
<sequence>MDPRELYLVCCVHTEEFRYQTPKMAADSVQSNLQDELEKFKAVQKQYQKAVETRQKLDAQLNENNIVKSELDLLESDAKVYKMMGPALVQQDVTEAKQTVGKRIEYIEGEMKRQDGMIKDLDKKQNTHRDKLAKLQQQFQKAQVQAMAKS</sequence>